<evidence type="ECO:0000256" key="7">
    <source>
        <dbReference type="SAM" id="Phobius"/>
    </source>
</evidence>
<dbReference type="PANTHER" id="PTHR23517">
    <property type="entry name" value="RESISTANCE PROTEIN MDTM, PUTATIVE-RELATED-RELATED"/>
    <property type="match status" value="1"/>
</dbReference>
<keyword evidence="3" id="KW-1003">Cell membrane</keyword>
<keyword evidence="2" id="KW-0813">Transport</keyword>
<keyword evidence="6 7" id="KW-0472">Membrane</keyword>
<evidence type="ECO:0000313" key="10">
    <source>
        <dbReference type="Proteomes" id="UP001241758"/>
    </source>
</evidence>
<dbReference type="SUPFAM" id="SSF103473">
    <property type="entry name" value="MFS general substrate transporter"/>
    <property type="match status" value="1"/>
</dbReference>
<evidence type="ECO:0000256" key="3">
    <source>
        <dbReference type="ARBA" id="ARBA00022475"/>
    </source>
</evidence>
<reference evidence="9 10" key="1">
    <citation type="submission" date="2023-05" db="EMBL/GenBank/DDBJ databases">
        <title>Actinoplanes sp. NEAU-A12 genome sequencing.</title>
        <authorList>
            <person name="Wang Z.-S."/>
        </authorList>
    </citation>
    <scope>NUCLEOTIDE SEQUENCE [LARGE SCALE GENOMIC DNA]</scope>
    <source>
        <strain evidence="9 10">NEAU-A12</strain>
    </source>
</reference>
<dbReference type="Pfam" id="PF07690">
    <property type="entry name" value="MFS_1"/>
    <property type="match status" value="1"/>
</dbReference>
<dbReference type="PROSITE" id="PS50850">
    <property type="entry name" value="MFS"/>
    <property type="match status" value="1"/>
</dbReference>
<feature type="transmembrane region" description="Helical" evidence="7">
    <location>
        <begin position="56"/>
        <end position="79"/>
    </location>
</feature>
<feature type="transmembrane region" description="Helical" evidence="7">
    <location>
        <begin position="329"/>
        <end position="351"/>
    </location>
</feature>
<feature type="transmembrane region" description="Helical" evidence="7">
    <location>
        <begin position="265"/>
        <end position="286"/>
    </location>
</feature>
<feature type="transmembrane region" description="Helical" evidence="7">
    <location>
        <begin position="124"/>
        <end position="144"/>
    </location>
</feature>
<feature type="transmembrane region" description="Helical" evidence="7">
    <location>
        <begin position="201"/>
        <end position="224"/>
    </location>
</feature>
<dbReference type="Proteomes" id="UP001241758">
    <property type="component" value="Unassembled WGS sequence"/>
</dbReference>
<dbReference type="RefSeq" id="WP_282763301.1">
    <property type="nucleotide sequence ID" value="NZ_JASCTH010000019.1"/>
</dbReference>
<organism evidence="9 10">
    <name type="scientific">Actinoplanes sandaracinus</name>
    <dbReference type="NCBI Taxonomy" id="3045177"/>
    <lineage>
        <taxon>Bacteria</taxon>
        <taxon>Bacillati</taxon>
        <taxon>Actinomycetota</taxon>
        <taxon>Actinomycetes</taxon>
        <taxon>Micromonosporales</taxon>
        <taxon>Micromonosporaceae</taxon>
        <taxon>Actinoplanes</taxon>
    </lineage>
</organism>
<dbReference type="InterPro" id="IPR050171">
    <property type="entry name" value="MFS_Transporters"/>
</dbReference>
<feature type="transmembrane region" description="Helical" evidence="7">
    <location>
        <begin position="357"/>
        <end position="377"/>
    </location>
</feature>
<evidence type="ECO:0000256" key="6">
    <source>
        <dbReference type="ARBA" id="ARBA00023136"/>
    </source>
</evidence>
<evidence type="ECO:0000256" key="1">
    <source>
        <dbReference type="ARBA" id="ARBA00004651"/>
    </source>
</evidence>
<keyword evidence="10" id="KW-1185">Reference proteome</keyword>
<feature type="transmembrane region" description="Helical" evidence="7">
    <location>
        <begin position="20"/>
        <end position="44"/>
    </location>
</feature>
<dbReference type="InterPro" id="IPR036259">
    <property type="entry name" value="MFS_trans_sf"/>
</dbReference>
<evidence type="ECO:0000256" key="2">
    <source>
        <dbReference type="ARBA" id="ARBA00022448"/>
    </source>
</evidence>
<feature type="domain" description="Major facilitator superfamily (MFS) profile" evidence="8">
    <location>
        <begin position="1"/>
        <end position="382"/>
    </location>
</feature>
<comment type="caution">
    <text evidence="9">The sequence shown here is derived from an EMBL/GenBank/DDBJ whole genome shotgun (WGS) entry which is preliminary data.</text>
</comment>
<evidence type="ECO:0000256" key="5">
    <source>
        <dbReference type="ARBA" id="ARBA00022989"/>
    </source>
</evidence>
<proteinExistence type="predicted"/>
<feature type="transmembrane region" description="Helical" evidence="7">
    <location>
        <begin position="230"/>
        <end position="253"/>
    </location>
</feature>
<gene>
    <name evidence="9" type="ORF">QLQ12_27030</name>
</gene>
<evidence type="ECO:0000259" key="8">
    <source>
        <dbReference type="PROSITE" id="PS50850"/>
    </source>
</evidence>
<evidence type="ECO:0000256" key="4">
    <source>
        <dbReference type="ARBA" id="ARBA00022692"/>
    </source>
</evidence>
<comment type="subcellular location">
    <subcellularLocation>
        <location evidence="1">Cell membrane</location>
        <topology evidence="1">Multi-pass membrane protein</topology>
    </subcellularLocation>
</comment>
<keyword evidence="5 7" id="KW-1133">Transmembrane helix</keyword>
<dbReference type="InterPro" id="IPR011701">
    <property type="entry name" value="MFS"/>
</dbReference>
<sequence length="387" mass="40579">MGYSLSAIGTGLAIPFLTIYLHQTVGLTGAQLSLFFAVMAGSGLIANPVAGRIADVAPPVLVLVTALMTQTMGWGLLALVSNAPWAVAAAVVIGTGNGMFFAVQLAAVRLLFDPDALDDLFATQYRLSNLFIAVPQAVLATVALTGNSGWLRTLVVLNAVSFFLFAVILCLLGRDRPPPTAQAPRARLAFAAFRDRRFSPLLLVQFVAIAFCVGPFNTLLPVLMTGYGGMPVAVVAVIFIVNPVAVVLVGGFGKRYVRRHGERSALLLAFTGFAASGLVLVAALLLDGPASIVAYLLYSAVFAIPEVLLAPAVQPLAARLMPDHSAGRYSAALSLMYGVGLLVGPPTFLLLQSMNTAVAVVLLIAAPLISLPTVVRLPRHEPDLQRA</sequence>
<name>A0ABT6WRA8_9ACTN</name>
<dbReference type="Gene3D" id="1.20.1250.20">
    <property type="entry name" value="MFS general substrate transporter like domains"/>
    <property type="match status" value="2"/>
</dbReference>
<dbReference type="InterPro" id="IPR020846">
    <property type="entry name" value="MFS_dom"/>
</dbReference>
<keyword evidence="4 7" id="KW-0812">Transmembrane</keyword>
<evidence type="ECO:0000313" key="9">
    <source>
        <dbReference type="EMBL" id="MDI6102277.1"/>
    </source>
</evidence>
<feature type="transmembrane region" description="Helical" evidence="7">
    <location>
        <begin position="150"/>
        <end position="172"/>
    </location>
</feature>
<dbReference type="PANTHER" id="PTHR23517:SF2">
    <property type="entry name" value="MULTIDRUG RESISTANCE PROTEIN MDTH"/>
    <property type="match status" value="1"/>
</dbReference>
<dbReference type="EMBL" id="JASCTH010000019">
    <property type="protein sequence ID" value="MDI6102277.1"/>
    <property type="molecule type" value="Genomic_DNA"/>
</dbReference>
<feature type="transmembrane region" description="Helical" evidence="7">
    <location>
        <begin position="85"/>
        <end position="112"/>
    </location>
</feature>
<feature type="transmembrane region" description="Helical" evidence="7">
    <location>
        <begin position="292"/>
        <end position="317"/>
    </location>
</feature>
<protein>
    <submittedName>
        <fullName evidence="9">MFS transporter</fullName>
    </submittedName>
</protein>
<accession>A0ABT6WRA8</accession>